<dbReference type="PROSITE" id="PS50181">
    <property type="entry name" value="FBOX"/>
    <property type="match status" value="1"/>
</dbReference>
<evidence type="ECO:0000256" key="1">
    <source>
        <dbReference type="SAM" id="MobiDB-lite"/>
    </source>
</evidence>
<dbReference type="Pfam" id="PF00646">
    <property type="entry name" value="F-box"/>
    <property type="match status" value="1"/>
</dbReference>
<feature type="compositionally biased region" description="Polar residues" evidence="1">
    <location>
        <begin position="31"/>
        <end position="41"/>
    </location>
</feature>
<organism evidence="3 4">
    <name type="scientific">Candolleomyces aberdarensis</name>
    <dbReference type="NCBI Taxonomy" id="2316362"/>
    <lineage>
        <taxon>Eukaryota</taxon>
        <taxon>Fungi</taxon>
        <taxon>Dikarya</taxon>
        <taxon>Basidiomycota</taxon>
        <taxon>Agaricomycotina</taxon>
        <taxon>Agaricomycetes</taxon>
        <taxon>Agaricomycetidae</taxon>
        <taxon>Agaricales</taxon>
        <taxon>Agaricineae</taxon>
        <taxon>Psathyrellaceae</taxon>
        <taxon>Candolleomyces</taxon>
    </lineage>
</organism>
<dbReference type="InterPro" id="IPR036047">
    <property type="entry name" value="F-box-like_dom_sf"/>
</dbReference>
<dbReference type="Proteomes" id="UP000290288">
    <property type="component" value="Unassembled WGS sequence"/>
</dbReference>
<dbReference type="STRING" id="2316362.A0A4Q2DJF9"/>
<dbReference type="SUPFAM" id="SSF81383">
    <property type="entry name" value="F-box domain"/>
    <property type="match status" value="1"/>
</dbReference>
<dbReference type="EMBL" id="SDEE01000240">
    <property type="protein sequence ID" value="RXW18805.1"/>
    <property type="molecule type" value="Genomic_DNA"/>
</dbReference>
<proteinExistence type="predicted"/>
<sequence>MVTTRRNGGTLSNPADSKALKEAAADYDMDSISSDQESGNYSDDDSDDGDFDVRKSSVKRRKTATNAKAGNAAKSARRRKDLSLLPTMPLDILYEIFGQLSPKDLISLSRTNKLFRKTLLASTAITVWKAAREECNAPEPSRGFTEPQWSALLFLTFCWSCGAKGVPKVDWYLRRRVCIHCKKNHLVHSDKFKSRFPDYEPEVLNYVTFTHSKLFSFFLCDSKFYWDDDIHPIVEQWRKLQHAVHLGQSGARELFENWKEQRKEHLEYVAKMAQTYEAWYQNMTLNKDSDAADNRKKRLEAVKAKFLDLGYDAVDINRSIFVHSDGISTGTPNVTNAVWSRLRPKLEPAIEAERNRREARELELKIKERVSILDDVYGVYLSSFKPSDRCFCPPAQFLRPLPEVPILDDIATRIAKYQEERRQFAMSTLPETENQAAGSLSLAKNVFTIITTAGLDPSTASLADMDQKDARFVCDNCFSARFKNIYTWRGALLHGPRHFSYTKNPTFTIAPDTLAAEAKTASASIRQSARAWSCNHCHSFIDEADAQTQEFIFEHLKTQHAISDPVITQDYFINEQCQELLEAPYRPSTSVTTSFQCLECPSGKASDHRFTESDVRRHLKNEHNITNPVAHVHFWNHMA</sequence>
<dbReference type="SMART" id="SM00256">
    <property type="entry name" value="FBOX"/>
    <property type="match status" value="1"/>
</dbReference>
<comment type="caution">
    <text evidence="3">The sequence shown here is derived from an EMBL/GenBank/DDBJ whole genome shotgun (WGS) entry which is preliminary data.</text>
</comment>
<dbReference type="OrthoDB" id="2322499at2759"/>
<accession>A0A4Q2DJF9</accession>
<dbReference type="InterPro" id="IPR001810">
    <property type="entry name" value="F-box_dom"/>
</dbReference>
<protein>
    <recommendedName>
        <fullName evidence="2">F-box domain-containing protein</fullName>
    </recommendedName>
</protein>
<dbReference type="AlphaFoldDB" id="A0A4Q2DJF9"/>
<name>A0A4Q2DJF9_9AGAR</name>
<feature type="region of interest" description="Disordered" evidence="1">
    <location>
        <begin position="1"/>
        <end position="74"/>
    </location>
</feature>
<feature type="domain" description="F-box" evidence="2">
    <location>
        <begin position="82"/>
        <end position="131"/>
    </location>
</feature>
<feature type="compositionally biased region" description="Polar residues" evidence="1">
    <location>
        <begin position="1"/>
        <end position="15"/>
    </location>
</feature>
<feature type="compositionally biased region" description="Low complexity" evidence="1">
    <location>
        <begin position="64"/>
        <end position="74"/>
    </location>
</feature>
<dbReference type="CDD" id="cd09917">
    <property type="entry name" value="F-box_SF"/>
    <property type="match status" value="1"/>
</dbReference>
<evidence type="ECO:0000259" key="2">
    <source>
        <dbReference type="PROSITE" id="PS50181"/>
    </source>
</evidence>
<evidence type="ECO:0000313" key="4">
    <source>
        <dbReference type="Proteomes" id="UP000290288"/>
    </source>
</evidence>
<gene>
    <name evidence="3" type="ORF">EST38_g7058</name>
</gene>
<reference evidence="3 4" key="1">
    <citation type="submission" date="2019-01" db="EMBL/GenBank/DDBJ databases">
        <title>Draft genome sequence of Psathyrella aberdarensis IHI B618.</title>
        <authorList>
            <person name="Buettner E."/>
            <person name="Kellner H."/>
        </authorList>
    </citation>
    <scope>NUCLEOTIDE SEQUENCE [LARGE SCALE GENOMIC DNA]</scope>
    <source>
        <strain evidence="3 4">IHI B618</strain>
    </source>
</reference>
<keyword evidence="4" id="KW-1185">Reference proteome</keyword>
<evidence type="ECO:0000313" key="3">
    <source>
        <dbReference type="EMBL" id="RXW18805.1"/>
    </source>
</evidence>